<keyword evidence="4 6" id="KW-1133">Transmembrane helix</keyword>
<evidence type="ECO:0000256" key="3">
    <source>
        <dbReference type="ARBA" id="ARBA00022692"/>
    </source>
</evidence>
<comment type="subcellular location">
    <subcellularLocation>
        <location evidence="1">Membrane</location>
        <topology evidence="1">Multi-pass membrane protein</topology>
    </subcellularLocation>
</comment>
<dbReference type="Pfam" id="PF04138">
    <property type="entry name" value="GtrA_DPMS_TM"/>
    <property type="match status" value="1"/>
</dbReference>
<organism evidence="8 9">
    <name type="scientific">Desulfovibrio desulfuricans</name>
    <dbReference type="NCBI Taxonomy" id="876"/>
    <lineage>
        <taxon>Bacteria</taxon>
        <taxon>Pseudomonadati</taxon>
        <taxon>Thermodesulfobacteriota</taxon>
        <taxon>Desulfovibrionia</taxon>
        <taxon>Desulfovibrionales</taxon>
        <taxon>Desulfovibrionaceae</taxon>
        <taxon>Desulfovibrio</taxon>
    </lineage>
</organism>
<evidence type="ECO:0000313" key="9">
    <source>
        <dbReference type="Proteomes" id="UP000297065"/>
    </source>
</evidence>
<dbReference type="PANTHER" id="PTHR38459:SF1">
    <property type="entry name" value="PROPHAGE BACTOPRENOL-LINKED GLUCOSE TRANSLOCASE HOMOLOG"/>
    <property type="match status" value="1"/>
</dbReference>
<name>A0A4P7UIC1_DESDE</name>
<dbReference type="InterPro" id="IPR051401">
    <property type="entry name" value="GtrA_CellWall_Glycosyl"/>
</dbReference>
<dbReference type="RefSeq" id="WP_136398713.1">
    <property type="nucleotide sequence ID" value="NZ_CP036295.1"/>
</dbReference>
<evidence type="ECO:0000259" key="7">
    <source>
        <dbReference type="Pfam" id="PF04138"/>
    </source>
</evidence>
<dbReference type="Proteomes" id="UP000297065">
    <property type="component" value="Chromosome"/>
</dbReference>
<evidence type="ECO:0000256" key="4">
    <source>
        <dbReference type="ARBA" id="ARBA00022989"/>
    </source>
</evidence>
<evidence type="ECO:0000256" key="6">
    <source>
        <dbReference type="SAM" id="Phobius"/>
    </source>
</evidence>
<dbReference type="GO" id="GO:0005886">
    <property type="term" value="C:plasma membrane"/>
    <property type="evidence" value="ECO:0007669"/>
    <property type="project" value="TreeGrafter"/>
</dbReference>
<dbReference type="AlphaFoldDB" id="A0A4P7UIC1"/>
<dbReference type="InterPro" id="IPR007267">
    <property type="entry name" value="GtrA_DPMS_TM"/>
</dbReference>
<feature type="transmembrane region" description="Helical" evidence="6">
    <location>
        <begin position="70"/>
        <end position="88"/>
    </location>
</feature>
<feature type="domain" description="GtrA/DPMS transmembrane" evidence="7">
    <location>
        <begin position="12"/>
        <end position="127"/>
    </location>
</feature>
<protein>
    <submittedName>
        <fullName evidence="8">GtrA family protein</fullName>
    </submittedName>
</protein>
<sequence>MSEVKPLTQLIRYGVMGVSGVIVDATVYSLLLHLGCSLTLSKGIGIFTSIIYAFIGNTLWTFRARISLRVCVRFVVVYAASLLANVYVNGKMFQILQHQFAYALQGAFLCATAVSVVITFGGLKLWVYKA</sequence>
<dbReference type="GO" id="GO:0000271">
    <property type="term" value="P:polysaccharide biosynthetic process"/>
    <property type="evidence" value="ECO:0007669"/>
    <property type="project" value="InterPro"/>
</dbReference>
<evidence type="ECO:0000256" key="2">
    <source>
        <dbReference type="ARBA" id="ARBA00009399"/>
    </source>
</evidence>
<dbReference type="PANTHER" id="PTHR38459">
    <property type="entry name" value="PROPHAGE BACTOPRENOL-LINKED GLUCOSE TRANSLOCASE HOMOLOG"/>
    <property type="match status" value="1"/>
</dbReference>
<keyword evidence="3 6" id="KW-0812">Transmembrane</keyword>
<comment type="similarity">
    <text evidence="2">Belongs to the GtrA family.</text>
</comment>
<feature type="transmembrane region" description="Helical" evidence="6">
    <location>
        <begin position="100"/>
        <end position="127"/>
    </location>
</feature>
<evidence type="ECO:0000256" key="1">
    <source>
        <dbReference type="ARBA" id="ARBA00004141"/>
    </source>
</evidence>
<reference evidence="8 9" key="1">
    <citation type="submission" date="2019-02" db="EMBL/GenBank/DDBJ databases">
        <title>Complete Genome Sequence of Desulfovibrio desulfuricans IC1, a Sulfonate Utilizing Anaerobe.</title>
        <authorList>
            <person name="Day L.A."/>
            <person name="De Leon K.B."/>
            <person name="Wall J.D."/>
        </authorList>
    </citation>
    <scope>NUCLEOTIDE SEQUENCE [LARGE SCALE GENOMIC DNA]</scope>
    <source>
        <strain evidence="8 9">IC1</strain>
    </source>
</reference>
<feature type="transmembrane region" description="Helical" evidence="6">
    <location>
        <begin position="43"/>
        <end position="63"/>
    </location>
</feature>
<accession>A0A4P7UIC1</accession>
<proteinExistence type="inferred from homology"/>
<feature type="transmembrane region" description="Helical" evidence="6">
    <location>
        <begin position="12"/>
        <end position="31"/>
    </location>
</feature>
<evidence type="ECO:0000313" key="8">
    <source>
        <dbReference type="EMBL" id="QCC84464.1"/>
    </source>
</evidence>
<dbReference type="EMBL" id="CP036295">
    <property type="protein sequence ID" value="QCC84464.1"/>
    <property type="molecule type" value="Genomic_DNA"/>
</dbReference>
<dbReference type="OrthoDB" id="1042425at2"/>
<gene>
    <name evidence="8" type="ORF">DDIC_00930</name>
</gene>
<evidence type="ECO:0000256" key="5">
    <source>
        <dbReference type="ARBA" id="ARBA00023136"/>
    </source>
</evidence>
<keyword evidence="5 6" id="KW-0472">Membrane</keyword>